<keyword evidence="3" id="KW-1185">Reference proteome</keyword>
<evidence type="ECO:0000313" key="3">
    <source>
        <dbReference type="Proteomes" id="UP000187203"/>
    </source>
</evidence>
<proteinExistence type="predicted"/>
<name>A0A1R3J4H4_9ROSI</name>
<dbReference type="AlphaFoldDB" id="A0A1R3J4H4"/>
<comment type="caution">
    <text evidence="2">The sequence shown here is derived from an EMBL/GenBank/DDBJ whole genome shotgun (WGS) entry which is preliminary data.</text>
</comment>
<sequence>MQIASPAKPDADSGICTPRSAFQSSRSRCIRTKENSNPANLALNPPLLTPPPAGSNRGRKKEATVKNGEWEYNKRKGCDRVGACTN</sequence>
<reference evidence="3" key="1">
    <citation type="submission" date="2013-09" db="EMBL/GenBank/DDBJ databases">
        <title>Corchorus olitorius genome sequencing.</title>
        <authorList>
            <person name="Alam M."/>
            <person name="Haque M.S."/>
            <person name="Islam M.S."/>
            <person name="Emdad E.M."/>
            <person name="Islam M.M."/>
            <person name="Ahmed B."/>
            <person name="Halim A."/>
            <person name="Hossen Q.M.M."/>
            <person name="Hossain M.Z."/>
            <person name="Ahmed R."/>
            <person name="Khan M.M."/>
            <person name="Islam R."/>
            <person name="Rashid M.M."/>
            <person name="Khan S.A."/>
            <person name="Rahman M.S."/>
            <person name="Alam M."/>
            <person name="Yahiya A.S."/>
            <person name="Khan M.S."/>
            <person name="Azam M.S."/>
            <person name="Haque T."/>
            <person name="Lashkar M.Z.H."/>
            <person name="Akhand A.I."/>
            <person name="Morshed G."/>
            <person name="Roy S."/>
            <person name="Uddin K.S."/>
            <person name="Rabeya T."/>
            <person name="Hossain A.S."/>
            <person name="Chowdhury A."/>
            <person name="Snigdha A.R."/>
            <person name="Mortoza M.S."/>
            <person name="Matin S.A."/>
            <person name="Hoque S.M.E."/>
            <person name="Islam M.K."/>
            <person name="Roy D.K."/>
            <person name="Haider R."/>
            <person name="Moosa M.M."/>
            <person name="Elias S.M."/>
            <person name="Hasan A.M."/>
            <person name="Jahan S."/>
            <person name="Shafiuddin M."/>
            <person name="Mahmood N."/>
            <person name="Shommy N.S."/>
        </authorList>
    </citation>
    <scope>NUCLEOTIDE SEQUENCE [LARGE SCALE GENOMIC DNA]</scope>
    <source>
        <strain evidence="3">cv. O-4</strain>
    </source>
</reference>
<feature type="compositionally biased region" description="Low complexity" evidence="1">
    <location>
        <begin position="37"/>
        <end position="46"/>
    </location>
</feature>
<organism evidence="2 3">
    <name type="scientific">Corchorus olitorius</name>
    <dbReference type="NCBI Taxonomy" id="93759"/>
    <lineage>
        <taxon>Eukaryota</taxon>
        <taxon>Viridiplantae</taxon>
        <taxon>Streptophyta</taxon>
        <taxon>Embryophyta</taxon>
        <taxon>Tracheophyta</taxon>
        <taxon>Spermatophyta</taxon>
        <taxon>Magnoliopsida</taxon>
        <taxon>eudicotyledons</taxon>
        <taxon>Gunneridae</taxon>
        <taxon>Pentapetalae</taxon>
        <taxon>rosids</taxon>
        <taxon>malvids</taxon>
        <taxon>Malvales</taxon>
        <taxon>Malvaceae</taxon>
        <taxon>Grewioideae</taxon>
        <taxon>Apeibeae</taxon>
        <taxon>Corchorus</taxon>
    </lineage>
</organism>
<dbReference type="Proteomes" id="UP000187203">
    <property type="component" value="Unassembled WGS sequence"/>
</dbReference>
<protein>
    <submittedName>
        <fullName evidence="2">Uncharacterized protein</fullName>
    </submittedName>
</protein>
<dbReference type="EMBL" id="AWUE01016696">
    <property type="protein sequence ID" value="OMO89722.1"/>
    <property type="molecule type" value="Genomic_DNA"/>
</dbReference>
<gene>
    <name evidence="2" type="ORF">COLO4_19620</name>
</gene>
<feature type="region of interest" description="Disordered" evidence="1">
    <location>
        <begin position="34"/>
        <end position="68"/>
    </location>
</feature>
<evidence type="ECO:0000313" key="2">
    <source>
        <dbReference type="EMBL" id="OMO89722.1"/>
    </source>
</evidence>
<evidence type="ECO:0000256" key="1">
    <source>
        <dbReference type="SAM" id="MobiDB-lite"/>
    </source>
</evidence>
<accession>A0A1R3J4H4</accession>